<keyword evidence="1" id="KW-0687">Ribonucleoprotein</keyword>
<organism evidence="1 2">
    <name type="scientific">Abeliophyllum distichum</name>
    <dbReference type="NCBI Taxonomy" id="126358"/>
    <lineage>
        <taxon>Eukaryota</taxon>
        <taxon>Viridiplantae</taxon>
        <taxon>Streptophyta</taxon>
        <taxon>Embryophyta</taxon>
        <taxon>Tracheophyta</taxon>
        <taxon>Spermatophyta</taxon>
        <taxon>Magnoliopsida</taxon>
        <taxon>eudicotyledons</taxon>
        <taxon>Gunneridae</taxon>
        <taxon>Pentapetalae</taxon>
        <taxon>asterids</taxon>
        <taxon>lamiids</taxon>
        <taxon>Lamiales</taxon>
        <taxon>Oleaceae</taxon>
        <taxon>Forsythieae</taxon>
        <taxon>Abeliophyllum</taxon>
    </lineage>
</organism>
<dbReference type="GO" id="GO:0005840">
    <property type="term" value="C:ribosome"/>
    <property type="evidence" value="ECO:0007669"/>
    <property type="project" value="UniProtKB-KW"/>
</dbReference>
<evidence type="ECO:0000313" key="2">
    <source>
        <dbReference type="Proteomes" id="UP001604336"/>
    </source>
</evidence>
<accession>A0ABD1PM18</accession>
<dbReference type="EMBL" id="JBFOLK010000013">
    <property type="protein sequence ID" value="KAL2464956.1"/>
    <property type="molecule type" value="Genomic_DNA"/>
</dbReference>
<protein>
    <submittedName>
        <fullName evidence="1">Ribosomal protein subunit L5</fullName>
    </submittedName>
</protein>
<name>A0ABD1PM18_9LAMI</name>
<sequence length="130" mass="14239">MLAPEVESLLADAGRLSAEQAIPLATKGHPELEDHFESFELIQGFNVTIVTSTNTQDETLPSLERLFTAAALSLSRGEAGIEFVVEGISDVGGKAIRRLGVVKLRPWDETYLDISFLSRAMKLRRKGIRG</sequence>
<proteinExistence type="predicted"/>
<keyword evidence="2" id="KW-1185">Reference proteome</keyword>
<keyword evidence="1" id="KW-0689">Ribosomal protein</keyword>
<comment type="caution">
    <text evidence="1">The sequence shown here is derived from an EMBL/GenBank/DDBJ whole genome shotgun (WGS) entry which is preliminary data.</text>
</comment>
<gene>
    <name evidence="1" type="ORF">Adt_40807</name>
</gene>
<evidence type="ECO:0000313" key="1">
    <source>
        <dbReference type="EMBL" id="KAL2464956.1"/>
    </source>
</evidence>
<dbReference type="Proteomes" id="UP001604336">
    <property type="component" value="Unassembled WGS sequence"/>
</dbReference>
<dbReference type="AlphaFoldDB" id="A0ABD1PM18"/>
<reference evidence="2" key="1">
    <citation type="submission" date="2024-07" db="EMBL/GenBank/DDBJ databases">
        <title>Two chromosome-level genome assemblies of Korean endemic species Abeliophyllum distichum and Forsythia ovata (Oleaceae).</title>
        <authorList>
            <person name="Jang H."/>
        </authorList>
    </citation>
    <scope>NUCLEOTIDE SEQUENCE [LARGE SCALE GENOMIC DNA]</scope>
</reference>